<evidence type="ECO:0000313" key="1">
    <source>
        <dbReference type="EMBL" id="KAJ3543698.1"/>
    </source>
</evidence>
<evidence type="ECO:0000313" key="2">
    <source>
        <dbReference type="Proteomes" id="UP001148629"/>
    </source>
</evidence>
<gene>
    <name evidence="1" type="ORF">NM208_g3436</name>
</gene>
<sequence length="595" mass="64689">MEPLLDTPTSTASSPTSINTTFSASTHTSASSATTVAPELLEAPCRGITPHLAVFCGSPPPPDAQRKKQPLAFLISVRVGREEDHEQPGETLRAPCNRNLEGPIHVPVNVVLMLALSSSGPGHQLKADLVRDSVRHLKRQLKNGDRLGVLAFSHDLTWRFFESSLDQNDDPLLEALATTPGSYGRQKIDLVQGIDAGISALLNTNVKAICPALMLVSDSAAMDRNGLGTVAGRADRHNLAIHTFGLGLAHSPDALIELSTRTKATYTYVKDWMVLPERLLSSMQLVRGQLLPNVQLRLRVLNASRAVFTGVEGAPLVTGRLFGNEKIVSLGNLGLHDERDVLVSMEMGPEANTPCEDRLPRGRNFSLPDSSRARQGPSGGGYQDRGYHDVDLDLFQVDMTWADIEYPSTVVRPPEPVVVRLVECPGQNLHPPGMLHHFNMVQRQAELFTAGLLSQALALSSAGHVSKAQLMLANAYGAIQQLLGSDSAKTHGLTHNEEGQPRSTVQAYDTIVWNGWFGGQREPLRFACSTHDRAELLSKGFVIALLAEIQACSEWIAYPDIFCLDGRKRALEVIGVLSFQRRLDLSGYHGSKTTS</sequence>
<dbReference type="EMBL" id="JANRMS010000232">
    <property type="protein sequence ID" value="KAJ3543698.1"/>
    <property type="molecule type" value="Genomic_DNA"/>
</dbReference>
<accession>A0ACC1SPE4</accession>
<name>A0ACC1SPE4_9HYPO</name>
<dbReference type="Proteomes" id="UP001148629">
    <property type="component" value="Unassembled WGS sequence"/>
</dbReference>
<protein>
    <submittedName>
        <fullName evidence="1">Uncharacterized protein</fullName>
    </submittedName>
</protein>
<reference evidence="1" key="1">
    <citation type="submission" date="2022-08" db="EMBL/GenBank/DDBJ databases">
        <title>Genome Sequence of Fusarium decemcellulare.</title>
        <authorList>
            <person name="Buettner E."/>
        </authorList>
    </citation>
    <scope>NUCLEOTIDE SEQUENCE</scope>
    <source>
        <strain evidence="1">Babe19</strain>
    </source>
</reference>
<proteinExistence type="predicted"/>
<keyword evidence="2" id="KW-1185">Reference proteome</keyword>
<comment type="caution">
    <text evidence="1">The sequence shown here is derived from an EMBL/GenBank/DDBJ whole genome shotgun (WGS) entry which is preliminary data.</text>
</comment>
<organism evidence="1 2">
    <name type="scientific">Fusarium decemcellulare</name>
    <dbReference type="NCBI Taxonomy" id="57161"/>
    <lineage>
        <taxon>Eukaryota</taxon>
        <taxon>Fungi</taxon>
        <taxon>Dikarya</taxon>
        <taxon>Ascomycota</taxon>
        <taxon>Pezizomycotina</taxon>
        <taxon>Sordariomycetes</taxon>
        <taxon>Hypocreomycetidae</taxon>
        <taxon>Hypocreales</taxon>
        <taxon>Nectriaceae</taxon>
        <taxon>Fusarium</taxon>
        <taxon>Fusarium decemcellulare species complex</taxon>
    </lineage>
</organism>